<feature type="domain" description="Bacterial transcriptional activator" evidence="5">
    <location>
        <begin position="123"/>
        <end position="268"/>
    </location>
</feature>
<dbReference type="RefSeq" id="WP_218474585.1">
    <property type="nucleotide sequence ID" value="NZ_BAABJN010000001.1"/>
</dbReference>
<dbReference type="InterPro" id="IPR005158">
    <property type="entry name" value="BTAD"/>
</dbReference>
<protein>
    <submittedName>
        <fullName evidence="6">AfsR/SARP family transcriptional regulator</fullName>
    </submittedName>
</protein>
<dbReference type="Proteomes" id="UP000694257">
    <property type="component" value="Chromosome"/>
</dbReference>
<evidence type="ECO:0000259" key="5">
    <source>
        <dbReference type="SMART" id="SM01043"/>
    </source>
</evidence>
<reference evidence="6 7" key="1">
    <citation type="submission" date="2021-07" db="EMBL/GenBank/DDBJ databases">
        <title>Whole Genome Sequence of Nocardia Iowensis.</title>
        <authorList>
            <person name="Lamm A."/>
            <person name="Collins-Fairclough A.M."/>
            <person name="Bunk B."/>
            <person name="Sproer C."/>
        </authorList>
    </citation>
    <scope>NUCLEOTIDE SEQUENCE [LARGE SCALE GENOMIC DNA]</scope>
    <source>
        <strain evidence="6 7">NRRL 5646</strain>
    </source>
</reference>
<dbReference type="Pfam" id="PF03704">
    <property type="entry name" value="BTAD"/>
    <property type="match status" value="1"/>
</dbReference>
<proteinExistence type="predicted"/>
<keyword evidence="7" id="KW-1185">Reference proteome</keyword>
<evidence type="ECO:0000259" key="4">
    <source>
        <dbReference type="SMART" id="SM00862"/>
    </source>
</evidence>
<sequence length="306" mass="33005">MDTTEHTAFDSGGAMSDGLGMHREVALMCRVLGPIEVEVDGVPVELRGPRPRQLLAALSFAAGAPVSNDVLAEHLWGPAPLGQPGANVRVVVHRLRAALGPHAGRMLELDRCGYRFTLSPEHTDHGRFAELVGAGQHALLDGHAAAAVDTLRAGLALWRGQPWVELGDSPELRGARAKLTELRELAIEELQAARLADGDTAGAVAALREAVIQAPYRERRWELLVVGLFRSGRQADALAELRKVRALLIEEVGVEPGPALRELERRLLDHDPGLLLPDRSIRPATGRATATLVRGFRTYPAGRRAS</sequence>
<evidence type="ECO:0000256" key="2">
    <source>
        <dbReference type="ARBA" id="ARBA00023125"/>
    </source>
</evidence>
<dbReference type="InterPro" id="IPR051677">
    <property type="entry name" value="AfsR-DnrI-RedD_regulator"/>
</dbReference>
<dbReference type="PANTHER" id="PTHR35807:SF1">
    <property type="entry name" value="TRANSCRIPTIONAL REGULATOR REDD"/>
    <property type="match status" value="1"/>
</dbReference>
<keyword evidence="2" id="KW-0238">DNA-binding</keyword>
<evidence type="ECO:0000313" key="6">
    <source>
        <dbReference type="EMBL" id="QXN92940.1"/>
    </source>
</evidence>
<organism evidence="6 7">
    <name type="scientific">Nocardia iowensis</name>
    <dbReference type="NCBI Taxonomy" id="204891"/>
    <lineage>
        <taxon>Bacteria</taxon>
        <taxon>Bacillati</taxon>
        <taxon>Actinomycetota</taxon>
        <taxon>Actinomycetes</taxon>
        <taxon>Mycobacteriales</taxon>
        <taxon>Nocardiaceae</taxon>
        <taxon>Nocardia</taxon>
    </lineage>
</organism>
<evidence type="ECO:0000256" key="3">
    <source>
        <dbReference type="ARBA" id="ARBA00023163"/>
    </source>
</evidence>
<accession>A0ABX8RX13</accession>
<dbReference type="PANTHER" id="PTHR35807">
    <property type="entry name" value="TRANSCRIPTIONAL REGULATOR REDD-RELATED"/>
    <property type="match status" value="1"/>
</dbReference>
<dbReference type="SMART" id="SM01043">
    <property type="entry name" value="BTAD"/>
    <property type="match status" value="1"/>
</dbReference>
<feature type="domain" description="OmpR/PhoB-type" evidence="4">
    <location>
        <begin position="41"/>
        <end position="116"/>
    </location>
</feature>
<dbReference type="EMBL" id="CP078145">
    <property type="protein sequence ID" value="QXN92940.1"/>
    <property type="molecule type" value="Genomic_DNA"/>
</dbReference>
<dbReference type="SMART" id="SM00862">
    <property type="entry name" value="Trans_reg_C"/>
    <property type="match status" value="1"/>
</dbReference>
<evidence type="ECO:0000256" key="1">
    <source>
        <dbReference type="ARBA" id="ARBA00023015"/>
    </source>
</evidence>
<evidence type="ECO:0000313" key="7">
    <source>
        <dbReference type="Proteomes" id="UP000694257"/>
    </source>
</evidence>
<keyword evidence="1" id="KW-0805">Transcription regulation</keyword>
<name>A0ABX8RX13_NOCIO</name>
<dbReference type="CDD" id="cd15831">
    <property type="entry name" value="BTAD"/>
    <property type="match status" value="1"/>
</dbReference>
<dbReference type="InterPro" id="IPR001867">
    <property type="entry name" value="OmpR/PhoB-type_DNA-bd"/>
</dbReference>
<dbReference type="Pfam" id="PF00486">
    <property type="entry name" value="Trans_reg_C"/>
    <property type="match status" value="1"/>
</dbReference>
<gene>
    <name evidence="6" type="ORF">KV110_07470</name>
</gene>
<keyword evidence="3" id="KW-0804">Transcription</keyword>